<dbReference type="EMBL" id="AMZN01000024">
    <property type="protein sequence ID" value="ELR72306.1"/>
    <property type="molecule type" value="Genomic_DNA"/>
</dbReference>
<proteinExistence type="predicted"/>
<dbReference type="AlphaFoldDB" id="L8JTK5"/>
<evidence type="ECO:0000313" key="2">
    <source>
        <dbReference type="Proteomes" id="UP000011135"/>
    </source>
</evidence>
<protein>
    <submittedName>
        <fullName evidence="1">Uncharacterized protein</fullName>
    </submittedName>
</protein>
<organism evidence="1 2">
    <name type="scientific">Fulvivirga imtechensis AK7</name>
    <dbReference type="NCBI Taxonomy" id="1237149"/>
    <lineage>
        <taxon>Bacteria</taxon>
        <taxon>Pseudomonadati</taxon>
        <taxon>Bacteroidota</taxon>
        <taxon>Cytophagia</taxon>
        <taxon>Cytophagales</taxon>
        <taxon>Fulvivirgaceae</taxon>
        <taxon>Fulvivirga</taxon>
    </lineage>
</organism>
<dbReference type="eggNOG" id="COG1413">
    <property type="taxonomic scope" value="Bacteria"/>
</dbReference>
<comment type="caution">
    <text evidence="1">The sequence shown here is derived from an EMBL/GenBank/DDBJ whole genome shotgun (WGS) entry which is preliminary data.</text>
</comment>
<reference evidence="1 2" key="1">
    <citation type="submission" date="2012-12" db="EMBL/GenBank/DDBJ databases">
        <title>Genome assembly of Fulvivirga imtechensis AK7.</title>
        <authorList>
            <person name="Nupur N."/>
            <person name="Khatri I."/>
            <person name="Kumar R."/>
            <person name="Subramanian S."/>
            <person name="Pinnaka A."/>
        </authorList>
    </citation>
    <scope>NUCLEOTIDE SEQUENCE [LARGE SCALE GENOMIC DNA]</scope>
    <source>
        <strain evidence="1 2">AK7</strain>
    </source>
</reference>
<dbReference type="STRING" id="1237149.C900_01588"/>
<keyword evidence="2" id="KW-1185">Reference proteome</keyword>
<dbReference type="Proteomes" id="UP000011135">
    <property type="component" value="Unassembled WGS sequence"/>
</dbReference>
<dbReference type="RefSeq" id="WP_009579023.1">
    <property type="nucleotide sequence ID" value="NZ_AMZN01000024.1"/>
</dbReference>
<accession>L8JTK5</accession>
<gene>
    <name evidence="1" type="ORF">C900_01588</name>
</gene>
<evidence type="ECO:0000313" key="1">
    <source>
        <dbReference type="EMBL" id="ELR72306.1"/>
    </source>
</evidence>
<name>L8JTK5_9BACT</name>
<sequence>MNRSGQKLKGSKREAKARTYIMFLLMLFFFTSTPTVAQKTYVTTGDKIIITDGKNVRRHTQSNGINSFNIEYKGTIEVTDDDKDVKSISPGGYIEISKTTFGSRRSILIEASSNGLRREYYESRKKVDYEPEGRKWLAEILPDVVRSTGIAAESRVNRYYKQGGVDAVLNEVGRLESDYVRSIYGKILLQKDGLSSNDLVKAAKGLADKINSDYYLAEMLKSNSSQFLKNDKTAEAYFEAVSNIGSDYYTAAVLKEALDNHQASARSMTQILNASKNIGSDYYKATVLSQVLDQDNANDHVVGEIISCTKNIGSDYYQTQILSKAISKKGLSGSSSNELLEAVANVSSDYYMATVFSKLVENKLDNDVNIKLIGLLDDKMSSDYYAASVLSKMVKHQDLNDQAVARMAQAISNMNSDNYASSILKNASESRNLSKSTLISLVKAAGGIKSDFYKSSALQHLAPLVKNSDAEVKAAYTEAAKRINSDTYYGRAMRAID</sequence>
<dbReference type="OrthoDB" id="1112654at2"/>